<dbReference type="AlphaFoldDB" id="A0AAV4LYR4"/>
<reference evidence="1 2" key="1">
    <citation type="submission" date="2021-06" db="EMBL/GenBank/DDBJ databases">
        <title>Genome sequence of Babesia caballi.</title>
        <authorList>
            <person name="Yamagishi J."/>
            <person name="Kidaka T."/>
            <person name="Ochi A."/>
        </authorList>
    </citation>
    <scope>NUCLEOTIDE SEQUENCE [LARGE SCALE GENOMIC DNA]</scope>
    <source>
        <strain evidence="1">USDA-D6B2</strain>
    </source>
</reference>
<dbReference type="GeneID" id="94196725"/>
<organism evidence="1 2">
    <name type="scientific">Babesia caballi</name>
    <dbReference type="NCBI Taxonomy" id="5871"/>
    <lineage>
        <taxon>Eukaryota</taxon>
        <taxon>Sar</taxon>
        <taxon>Alveolata</taxon>
        <taxon>Apicomplexa</taxon>
        <taxon>Aconoidasida</taxon>
        <taxon>Piroplasmida</taxon>
        <taxon>Babesiidae</taxon>
        <taxon>Babesia</taxon>
    </lineage>
</organism>
<keyword evidence="2" id="KW-1185">Reference proteome</keyword>
<protein>
    <submittedName>
        <fullName evidence="1">Conserved Plasmodium protein homolog</fullName>
    </submittedName>
</protein>
<name>A0AAV4LYR4_BABCB</name>
<sequence>MALFRSLSRLSNLGKVSQYVEKVADLGRKNLLFRVDIKHLYSIWQLCKSHEEYKLGLIALNHFYNFGRQLSPEGVNKLFIFSMRCGELEESLKLLEGTRDWLPKPPDIDLVYDLISAFVSRGDYKSVMRAFKAVRSHWQMAVTDTLYRLCIESMLCTDDHPLEEALLVRTVPDPHDLQVYCDSAATGTTLPFEVHALLLGSFASPTIRFVRVRIPENN</sequence>
<accession>A0AAV4LYR4</accession>
<comment type="caution">
    <text evidence="1">The sequence shown here is derived from an EMBL/GenBank/DDBJ whole genome shotgun (WGS) entry which is preliminary data.</text>
</comment>
<dbReference type="Proteomes" id="UP001497744">
    <property type="component" value="Unassembled WGS sequence"/>
</dbReference>
<proteinExistence type="predicted"/>
<dbReference type="RefSeq" id="XP_067717313.1">
    <property type="nucleotide sequence ID" value="XM_067861212.1"/>
</dbReference>
<gene>
    <name evidence="1" type="ORF">BcabD6B2_46790</name>
</gene>
<evidence type="ECO:0000313" key="2">
    <source>
        <dbReference type="Proteomes" id="UP001497744"/>
    </source>
</evidence>
<evidence type="ECO:0000313" key="1">
    <source>
        <dbReference type="EMBL" id="GIX65244.1"/>
    </source>
</evidence>
<dbReference type="EMBL" id="BPLF01000004">
    <property type="protein sequence ID" value="GIX65244.1"/>
    <property type="molecule type" value="Genomic_DNA"/>
</dbReference>